<dbReference type="PANTHER" id="PTHR33332">
    <property type="entry name" value="REVERSE TRANSCRIPTASE DOMAIN-CONTAINING PROTEIN"/>
    <property type="match status" value="1"/>
</dbReference>
<evidence type="ECO:0000313" key="3">
    <source>
        <dbReference type="Proteomes" id="UP001066276"/>
    </source>
</evidence>
<keyword evidence="3" id="KW-1185">Reference proteome</keyword>
<dbReference type="Pfam" id="PF00078">
    <property type="entry name" value="RVT_1"/>
    <property type="match status" value="1"/>
</dbReference>
<evidence type="ECO:0000313" key="2">
    <source>
        <dbReference type="EMBL" id="KAJ1183869.1"/>
    </source>
</evidence>
<proteinExistence type="predicted"/>
<organism evidence="2 3">
    <name type="scientific">Pleurodeles waltl</name>
    <name type="common">Iberian ribbed newt</name>
    <dbReference type="NCBI Taxonomy" id="8319"/>
    <lineage>
        <taxon>Eukaryota</taxon>
        <taxon>Metazoa</taxon>
        <taxon>Chordata</taxon>
        <taxon>Craniata</taxon>
        <taxon>Vertebrata</taxon>
        <taxon>Euteleostomi</taxon>
        <taxon>Amphibia</taxon>
        <taxon>Batrachia</taxon>
        <taxon>Caudata</taxon>
        <taxon>Salamandroidea</taxon>
        <taxon>Salamandridae</taxon>
        <taxon>Pleurodelinae</taxon>
        <taxon>Pleurodeles</taxon>
    </lineage>
</organism>
<dbReference type="Proteomes" id="UP001066276">
    <property type="component" value="Chromosome 3_1"/>
</dbReference>
<protein>
    <recommendedName>
        <fullName evidence="1">Reverse transcriptase domain-containing protein</fullName>
    </recommendedName>
</protein>
<dbReference type="InterPro" id="IPR043502">
    <property type="entry name" value="DNA/RNA_pol_sf"/>
</dbReference>
<feature type="domain" description="Reverse transcriptase" evidence="1">
    <location>
        <begin position="1"/>
        <end position="207"/>
    </location>
</feature>
<name>A0AAV7U680_PLEWA</name>
<dbReference type="SUPFAM" id="SSF56672">
    <property type="entry name" value="DNA/RNA polymerases"/>
    <property type="match status" value="1"/>
</dbReference>
<dbReference type="AlphaFoldDB" id="A0AAV7U680"/>
<accession>A0AAV7U680</accession>
<dbReference type="EMBL" id="JANPWB010000005">
    <property type="protein sequence ID" value="KAJ1183869.1"/>
    <property type="molecule type" value="Genomic_DNA"/>
</dbReference>
<gene>
    <name evidence="2" type="ORF">NDU88_000679</name>
</gene>
<sequence>MGFRTGHSTETALIAVTEEARKRVDQGLTTVIIMLDLSTAFDTVDHQVLIQRMRELGIKEQALAWFPSFLQDRSFLVLDRSFLSNKLQCRCGVPQGSALSPTLLNIYMSPLASLVESFGLALVSYADDTQLVISFSANETSEGATFLTCMQAVSSWMTQSKLQLNEEKTEAMILAPEPKPGISRTCPSALSEFPPPKKHVKSLGISLDPLLTLDLQATNISTTCFALLRLLRKIFVILPALARRLIVQAVILSRLDYGNGLFLGSPVYVKKKLQRVQNAAARLLLNIPRSSSVKAGLASLHWLPVVQRIKFKALCHIHRSLHDRGPMLLRNLATFYRPNRDLRSTTLALVTVPKIKKARWGGSSLMFLGAKLWNSLPLNLRLMEQELEFRKALKTWLF</sequence>
<reference evidence="2" key="1">
    <citation type="journal article" date="2022" name="bioRxiv">
        <title>Sequencing and chromosome-scale assembly of the giantPleurodeles waltlgenome.</title>
        <authorList>
            <person name="Brown T."/>
            <person name="Elewa A."/>
            <person name="Iarovenko S."/>
            <person name="Subramanian E."/>
            <person name="Araus A.J."/>
            <person name="Petzold A."/>
            <person name="Susuki M."/>
            <person name="Suzuki K.-i.T."/>
            <person name="Hayashi T."/>
            <person name="Toyoda A."/>
            <person name="Oliveira C."/>
            <person name="Osipova E."/>
            <person name="Leigh N.D."/>
            <person name="Simon A."/>
            <person name="Yun M.H."/>
        </authorList>
    </citation>
    <scope>NUCLEOTIDE SEQUENCE</scope>
    <source>
        <strain evidence="2">20211129_DDA</strain>
        <tissue evidence="2">Liver</tissue>
    </source>
</reference>
<dbReference type="InterPro" id="IPR000477">
    <property type="entry name" value="RT_dom"/>
</dbReference>
<evidence type="ECO:0000259" key="1">
    <source>
        <dbReference type="PROSITE" id="PS50878"/>
    </source>
</evidence>
<dbReference type="PROSITE" id="PS50878">
    <property type="entry name" value="RT_POL"/>
    <property type="match status" value="1"/>
</dbReference>
<comment type="caution">
    <text evidence="2">The sequence shown here is derived from an EMBL/GenBank/DDBJ whole genome shotgun (WGS) entry which is preliminary data.</text>
</comment>